<feature type="coiled-coil region" evidence="1">
    <location>
        <begin position="74"/>
        <end position="122"/>
    </location>
</feature>
<feature type="compositionally biased region" description="Basic and acidic residues" evidence="2">
    <location>
        <begin position="186"/>
        <end position="206"/>
    </location>
</feature>
<reference evidence="4 5" key="1">
    <citation type="journal article" date="2018" name="Proc. Natl. Acad. Sci. U.S.A.">
        <title>Draft genome sequence of Camellia sinensis var. sinensis provides insights into the evolution of the tea genome and tea quality.</title>
        <authorList>
            <person name="Wei C."/>
            <person name="Yang H."/>
            <person name="Wang S."/>
            <person name="Zhao J."/>
            <person name="Liu C."/>
            <person name="Gao L."/>
            <person name="Xia E."/>
            <person name="Lu Y."/>
            <person name="Tai Y."/>
            <person name="She G."/>
            <person name="Sun J."/>
            <person name="Cao H."/>
            <person name="Tong W."/>
            <person name="Gao Q."/>
            <person name="Li Y."/>
            <person name="Deng W."/>
            <person name="Jiang X."/>
            <person name="Wang W."/>
            <person name="Chen Q."/>
            <person name="Zhang S."/>
            <person name="Li H."/>
            <person name="Wu J."/>
            <person name="Wang P."/>
            <person name="Li P."/>
            <person name="Shi C."/>
            <person name="Zheng F."/>
            <person name="Jian J."/>
            <person name="Huang B."/>
            <person name="Shan D."/>
            <person name="Shi M."/>
            <person name="Fang C."/>
            <person name="Yue Y."/>
            <person name="Li F."/>
            <person name="Li D."/>
            <person name="Wei S."/>
            <person name="Han B."/>
            <person name="Jiang C."/>
            <person name="Yin Y."/>
            <person name="Xia T."/>
            <person name="Zhang Z."/>
            <person name="Bennetzen J.L."/>
            <person name="Zhao S."/>
            <person name="Wan X."/>
        </authorList>
    </citation>
    <scope>NUCLEOTIDE SEQUENCE [LARGE SCALE GENOMIC DNA]</scope>
    <source>
        <strain evidence="5">cv. Shuchazao</strain>
        <tissue evidence="4">Leaf</tissue>
    </source>
</reference>
<evidence type="ECO:0000256" key="1">
    <source>
        <dbReference type="SAM" id="Coils"/>
    </source>
</evidence>
<protein>
    <recommendedName>
        <fullName evidence="3">Small acidic protein-like domain-containing protein</fullName>
    </recommendedName>
</protein>
<organism evidence="4 5">
    <name type="scientific">Camellia sinensis var. sinensis</name>
    <name type="common">China tea</name>
    <dbReference type="NCBI Taxonomy" id="542762"/>
    <lineage>
        <taxon>Eukaryota</taxon>
        <taxon>Viridiplantae</taxon>
        <taxon>Streptophyta</taxon>
        <taxon>Embryophyta</taxon>
        <taxon>Tracheophyta</taxon>
        <taxon>Spermatophyta</taxon>
        <taxon>Magnoliopsida</taxon>
        <taxon>eudicotyledons</taxon>
        <taxon>Gunneridae</taxon>
        <taxon>Pentapetalae</taxon>
        <taxon>asterids</taxon>
        <taxon>Ericales</taxon>
        <taxon>Theaceae</taxon>
        <taxon>Camellia</taxon>
    </lineage>
</organism>
<feature type="domain" description="Small acidic protein-like" evidence="3">
    <location>
        <begin position="201"/>
        <end position="260"/>
    </location>
</feature>
<feature type="region of interest" description="Disordered" evidence="2">
    <location>
        <begin position="221"/>
        <end position="242"/>
    </location>
</feature>
<feature type="compositionally biased region" description="Basic and acidic residues" evidence="2">
    <location>
        <begin position="223"/>
        <end position="233"/>
    </location>
</feature>
<evidence type="ECO:0000313" key="5">
    <source>
        <dbReference type="Proteomes" id="UP000306102"/>
    </source>
</evidence>
<keyword evidence="1" id="KW-0175">Coiled coil</keyword>
<proteinExistence type="predicted"/>
<dbReference type="InterPro" id="IPR028124">
    <property type="entry name" value="SMAP_dom"/>
</dbReference>
<dbReference type="Pfam" id="PF15477">
    <property type="entry name" value="SMAP"/>
    <property type="match status" value="1"/>
</dbReference>
<accession>A0A4S4DJZ1</accession>
<evidence type="ECO:0000259" key="3">
    <source>
        <dbReference type="Pfam" id="PF15477"/>
    </source>
</evidence>
<dbReference type="AlphaFoldDB" id="A0A4S4DJZ1"/>
<dbReference type="Proteomes" id="UP000306102">
    <property type="component" value="Unassembled WGS sequence"/>
</dbReference>
<dbReference type="EMBL" id="SDRB02011112">
    <property type="protein sequence ID" value="THG02814.1"/>
    <property type="molecule type" value="Genomic_DNA"/>
</dbReference>
<keyword evidence="5" id="KW-1185">Reference proteome</keyword>
<evidence type="ECO:0000313" key="4">
    <source>
        <dbReference type="EMBL" id="THG02814.1"/>
    </source>
</evidence>
<feature type="region of interest" description="Disordered" evidence="2">
    <location>
        <begin position="180"/>
        <end position="206"/>
    </location>
</feature>
<comment type="caution">
    <text evidence="4">The sequence shown here is derived from an EMBL/GenBank/DDBJ whole genome shotgun (WGS) entry which is preliminary data.</text>
</comment>
<dbReference type="PANTHER" id="PTHR22426:SF2">
    <property type="entry name" value="ARGININE_SERINE-RICH COILED-COIL PROTEIN 2"/>
    <property type="match status" value="1"/>
</dbReference>
<sequence>MASSSRGLLTLFPDLNESTRERTGAVASETQPNTSVFAPLNFPMRSVEQKMAVQTDIEANQYTLKSCVETMTAVTNLSHRLQSRTNEVQQLNSQLALLQRMYKDARAEISVLKAENKELKRKATVMFRFGGVSGFSIGTEGDEVDGKLAEIKVQLTRKPEATGDTTHGGRNQMVQISKAGSGELESGNKKNTAAEESGHHWDSALFSDRERQEKFNKLMGVKGDVKVEQKPDNQESSSLLQAEKQRELQLDLEKQYTAGLLGSDILRP</sequence>
<evidence type="ECO:0000256" key="2">
    <source>
        <dbReference type="SAM" id="MobiDB-lite"/>
    </source>
</evidence>
<gene>
    <name evidence="4" type="ORF">TEA_017044</name>
</gene>
<dbReference type="PANTHER" id="PTHR22426">
    <property type="entry name" value="ARGININE_SERINE-RICH COILED-COIL PROTEIN 2"/>
    <property type="match status" value="1"/>
</dbReference>
<name>A0A4S4DJZ1_CAMSN</name>